<evidence type="ECO:0000313" key="1">
    <source>
        <dbReference type="EMBL" id="KAL3307981.1"/>
    </source>
</evidence>
<accession>A0ABD2PKF1</accession>
<organism evidence="1 2">
    <name type="scientific">Cichlidogyrus casuarinus</name>
    <dbReference type="NCBI Taxonomy" id="1844966"/>
    <lineage>
        <taxon>Eukaryota</taxon>
        <taxon>Metazoa</taxon>
        <taxon>Spiralia</taxon>
        <taxon>Lophotrochozoa</taxon>
        <taxon>Platyhelminthes</taxon>
        <taxon>Monogenea</taxon>
        <taxon>Monopisthocotylea</taxon>
        <taxon>Dactylogyridea</taxon>
        <taxon>Ancyrocephalidae</taxon>
        <taxon>Cichlidogyrus</taxon>
    </lineage>
</organism>
<dbReference type="Proteomes" id="UP001626550">
    <property type="component" value="Unassembled WGS sequence"/>
</dbReference>
<proteinExistence type="predicted"/>
<protein>
    <submittedName>
        <fullName evidence="1">Uncharacterized protein</fullName>
    </submittedName>
</protein>
<dbReference type="AlphaFoldDB" id="A0ABD2PKF1"/>
<sequence length="62" mass="7183">MIFLSLDPPLCRIKSSNNLTQCNADMYNLSNRFQAQGPNQLSSSLINMNSTQYIHMLRNRFM</sequence>
<gene>
    <name evidence="1" type="ORF">Ciccas_013494</name>
</gene>
<evidence type="ECO:0000313" key="2">
    <source>
        <dbReference type="Proteomes" id="UP001626550"/>
    </source>
</evidence>
<dbReference type="EMBL" id="JBJKFK010006095">
    <property type="protein sequence ID" value="KAL3307981.1"/>
    <property type="molecule type" value="Genomic_DNA"/>
</dbReference>
<comment type="caution">
    <text evidence="1">The sequence shown here is derived from an EMBL/GenBank/DDBJ whole genome shotgun (WGS) entry which is preliminary data.</text>
</comment>
<keyword evidence="2" id="KW-1185">Reference proteome</keyword>
<reference evidence="1 2" key="1">
    <citation type="submission" date="2024-11" db="EMBL/GenBank/DDBJ databases">
        <title>Adaptive evolution of stress response genes in parasites aligns with host niche diversity.</title>
        <authorList>
            <person name="Hahn C."/>
            <person name="Resl P."/>
        </authorList>
    </citation>
    <scope>NUCLEOTIDE SEQUENCE [LARGE SCALE GENOMIC DNA]</scope>
    <source>
        <strain evidence="1">EGGRZ-B1_66</strain>
        <tissue evidence="1">Body</tissue>
    </source>
</reference>
<name>A0ABD2PKF1_9PLAT</name>